<dbReference type="FunFam" id="1.10.357.140:FF:000001">
    <property type="entry name" value="Protoheme IX farnesyltransferase"/>
    <property type="match status" value="1"/>
</dbReference>
<dbReference type="InterPro" id="IPR006369">
    <property type="entry name" value="Protohaem_IX_farnesylTrfase"/>
</dbReference>
<dbReference type="InterPro" id="IPR000537">
    <property type="entry name" value="UbiA_prenyltransferase"/>
</dbReference>
<comment type="similarity">
    <text evidence="9">Belongs to the UbiA prenyltransferase family. Protoheme IX farnesyltransferase subfamily.</text>
</comment>
<evidence type="ECO:0000256" key="5">
    <source>
        <dbReference type="ARBA" id="ARBA00022989"/>
    </source>
</evidence>
<dbReference type="HAMAP" id="MF_00154">
    <property type="entry name" value="CyoE_CtaB"/>
    <property type="match status" value="1"/>
</dbReference>
<dbReference type="PANTHER" id="PTHR43448">
    <property type="entry name" value="PROTOHEME IX FARNESYLTRANSFERASE, MITOCHONDRIAL"/>
    <property type="match status" value="1"/>
</dbReference>
<feature type="transmembrane region" description="Helical" evidence="9">
    <location>
        <begin position="162"/>
        <end position="186"/>
    </location>
</feature>
<keyword evidence="11" id="KW-1185">Reference proteome</keyword>
<dbReference type="PANTHER" id="PTHR43448:SF2">
    <property type="entry name" value="PROTOHEME IX FARNESYLTRANSFERASE, MITOCHONDRIAL"/>
    <property type="match status" value="1"/>
</dbReference>
<dbReference type="EMBL" id="JTKH01000024">
    <property type="protein sequence ID" value="KII76676.1"/>
    <property type="molecule type" value="Genomic_DNA"/>
</dbReference>
<feature type="transmembrane region" description="Helical" evidence="9">
    <location>
        <begin position="81"/>
        <end position="102"/>
    </location>
</feature>
<dbReference type="EC" id="2.5.1.141" evidence="9"/>
<dbReference type="NCBIfam" id="TIGR01473">
    <property type="entry name" value="cyoE_ctaB"/>
    <property type="match status" value="1"/>
</dbReference>
<name>A0A0C2K701_9VIBR</name>
<sequence>MTLNHYIQLTKPGIIRGNLVAAAAGFFLASQGQIDWLMFAAVCIGTSLIVASGCVFNNYVDRDIDAKMKRTCQRELVQKTVPVSHALILASVLGLAGFLSLYLFTSMMAFAFGVLGFAVYVGLYTLHYKRQSVHGTLIGGLSGACPPVIGYCAVAGQLDMGAVILFITFCIWQIPHSYAIAIYRFNDYKAASIPVLPIQEGIATARYHIIGYIVAFAAATFALTYLGYAGSWYALGMGLVSLYWLYLAKVSFQKMPAEQWGKQLTIFSIVSIMVFCVLISVDFSTPEASTSEQFACVITLFDGMKS</sequence>
<dbReference type="GO" id="GO:0008495">
    <property type="term" value="F:protoheme IX farnesyltransferase activity"/>
    <property type="evidence" value="ECO:0007669"/>
    <property type="project" value="UniProtKB-UniRule"/>
</dbReference>
<feature type="transmembrane region" description="Helical" evidence="9">
    <location>
        <begin position="232"/>
        <end position="252"/>
    </location>
</feature>
<dbReference type="CDD" id="cd13957">
    <property type="entry name" value="PT_UbiA_Cox10"/>
    <property type="match status" value="1"/>
</dbReference>
<evidence type="ECO:0000256" key="2">
    <source>
        <dbReference type="ARBA" id="ARBA00022475"/>
    </source>
</evidence>
<dbReference type="STRING" id="1461322.OJ16_18055"/>
<organism evidence="10 11">
    <name type="scientific">Vibrio renipiscarius</name>
    <dbReference type="NCBI Taxonomy" id="1461322"/>
    <lineage>
        <taxon>Bacteria</taxon>
        <taxon>Pseudomonadati</taxon>
        <taxon>Pseudomonadota</taxon>
        <taxon>Gammaproteobacteria</taxon>
        <taxon>Vibrionales</taxon>
        <taxon>Vibrionaceae</taxon>
        <taxon>Vibrio</taxon>
    </lineage>
</organism>
<dbReference type="Gene3D" id="1.10.357.140">
    <property type="entry name" value="UbiA prenyltransferase"/>
    <property type="match status" value="1"/>
</dbReference>
<dbReference type="AlphaFoldDB" id="A0A0C2K701"/>
<accession>A0A0C2NAN3</accession>
<feature type="transmembrane region" description="Helical" evidence="9">
    <location>
        <begin position="108"/>
        <end position="126"/>
    </location>
</feature>
<dbReference type="NCBIfam" id="NF003348">
    <property type="entry name" value="PRK04375.1-1"/>
    <property type="match status" value="1"/>
</dbReference>
<comment type="function">
    <text evidence="9">Converts heme B (protoheme IX) to heme O by substitution of the vinyl group on carbon 2 of heme B porphyrin ring with a hydroxyethyl farnesyl side group.</text>
</comment>
<evidence type="ECO:0000256" key="4">
    <source>
        <dbReference type="ARBA" id="ARBA00022692"/>
    </source>
</evidence>
<dbReference type="PROSITE" id="PS00943">
    <property type="entry name" value="UBIA"/>
    <property type="match status" value="1"/>
</dbReference>
<evidence type="ECO:0000313" key="10">
    <source>
        <dbReference type="EMBL" id="KII76676.1"/>
    </source>
</evidence>
<comment type="miscellaneous">
    <text evidence="9">Carbon 2 of the heme B porphyrin ring is defined according to the Fischer nomenclature.</text>
</comment>
<comment type="pathway">
    <text evidence="9">Porphyrin-containing compound metabolism; heme O biosynthesis; heme O from protoheme: step 1/1.</text>
</comment>
<proteinExistence type="inferred from homology"/>
<keyword evidence="5 9" id="KW-1133">Transmembrane helix</keyword>
<keyword evidence="4 9" id="KW-0812">Transmembrane</keyword>
<accession>A0A0C2K701</accession>
<dbReference type="OrthoDB" id="9814417at2"/>
<feature type="transmembrane region" description="Helical" evidence="9">
    <location>
        <begin position="207"/>
        <end position="226"/>
    </location>
</feature>
<comment type="catalytic activity">
    <reaction evidence="8 9">
        <text>heme b + (2E,6E)-farnesyl diphosphate + H2O = Fe(II)-heme o + diphosphate</text>
        <dbReference type="Rhea" id="RHEA:28070"/>
        <dbReference type="ChEBI" id="CHEBI:15377"/>
        <dbReference type="ChEBI" id="CHEBI:33019"/>
        <dbReference type="ChEBI" id="CHEBI:60344"/>
        <dbReference type="ChEBI" id="CHEBI:60530"/>
        <dbReference type="ChEBI" id="CHEBI:175763"/>
        <dbReference type="EC" id="2.5.1.141"/>
    </reaction>
</comment>
<reference evidence="10 11" key="1">
    <citation type="submission" date="2014-11" db="EMBL/GenBank/DDBJ databases">
        <title>Draft Genome Sequence of Vibrio piscirenalis strains CECT 8603T and CECT 8604, two marine Gammaproteobacterium isolated from cultured gilthead sea bream (Sparus aurata).</title>
        <authorList>
            <person name="Arahal D.R."/>
            <person name="Rodrigo-Torres L."/>
            <person name="Lucena T."/>
            <person name="Pujalte M.J."/>
        </authorList>
    </citation>
    <scope>NUCLEOTIDE SEQUENCE [LARGE SCALE GENOMIC DNA]</scope>
    <source>
        <strain evidence="10 11">DCR 1-4-2</strain>
    </source>
</reference>
<keyword evidence="2 9" id="KW-1003">Cell membrane</keyword>
<evidence type="ECO:0000256" key="3">
    <source>
        <dbReference type="ARBA" id="ARBA00022679"/>
    </source>
</evidence>
<dbReference type="GO" id="GO:0048034">
    <property type="term" value="P:heme O biosynthetic process"/>
    <property type="evidence" value="ECO:0007669"/>
    <property type="project" value="UniProtKB-UniRule"/>
</dbReference>
<evidence type="ECO:0000256" key="7">
    <source>
        <dbReference type="ARBA" id="ARBA00023136"/>
    </source>
</evidence>
<dbReference type="InterPro" id="IPR044878">
    <property type="entry name" value="UbiA_sf"/>
</dbReference>
<comment type="caution">
    <text evidence="10">The sequence shown here is derived from an EMBL/GenBank/DDBJ whole genome shotgun (WGS) entry which is preliminary data.</text>
</comment>
<dbReference type="Pfam" id="PF01040">
    <property type="entry name" value="UbiA"/>
    <property type="match status" value="1"/>
</dbReference>
<evidence type="ECO:0000256" key="9">
    <source>
        <dbReference type="HAMAP-Rule" id="MF_00154"/>
    </source>
</evidence>
<protein>
    <recommendedName>
        <fullName evidence="9">Protoheme IX farnesyltransferase</fullName>
        <ecNumber evidence="9">2.5.1.141</ecNumber>
    </recommendedName>
    <alternativeName>
        <fullName evidence="9">Heme B farnesyltransferase</fullName>
    </alternativeName>
    <alternativeName>
        <fullName evidence="9">Heme O synthase</fullName>
    </alternativeName>
</protein>
<evidence type="ECO:0000256" key="6">
    <source>
        <dbReference type="ARBA" id="ARBA00023133"/>
    </source>
</evidence>
<evidence type="ECO:0000256" key="8">
    <source>
        <dbReference type="ARBA" id="ARBA00047690"/>
    </source>
</evidence>
<keyword evidence="6 9" id="KW-0350">Heme biosynthesis</keyword>
<feature type="transmembrane region" description="Helical" evidence="9">
    <location>
        <begin position="12"/>
        <end position="30"/>
    </location>
</feature>
<keyword evidence="3 9" id="KW-0808">Transferase</keyword>
<dbReference type="UniPathway" id="UPA00834">
    <property type="reaction ID" value="UER00712"/>
</dbReference>
<feature type="transmembrane region" description="Helical" evidence="9">
    <location>
        <begin position="264"/>
        <end position="281"/>
    </location>
</feature>
<feature type="transmembrane region" description="Helical" evidence="9">
    <location>
        <begin position="138"/>
        <end position="156"/>
    </location>
</feature>
<keyword evidence="7 9" id="KW-0472">Membrane</keyword>
<feature type="transmembrane region" description="Helical" evidence="9">
    <location>
        <begin position="36"/>
        <end position="60"/>
    </location>
</feature>
<dbReference type="InterPro" id="IPR030470">
    <property type="entry name" value="UbiA_prenylTrfase_CS"/>
</dbReference>
<comment type="subcellular location">
    <subcellularLocation>
        <location evidence="1 9">Cell membrane</location>
        <topology evidence="1 9">Multi-pass membrane protein</topology>
    </subcellularLocation>
</comment>
<gene>
    <name evidence="9" type="primary">cyoE</name>
    <name evidence="10" type="ORF">OJ16_18055</name>
</gene>
<dbReference type="GO" id="GO:0005886">
    <property type="term" value="C:plasma membrane"/>
    <property type="evidence" value="ECO:0007669"/>
    <property type="project" value="UniProtKB-SubCell"/>
</dbReference>
<evidence type="ECO:0000313" key="11">
    <source>
        <dbReference type="Proteomes" id="UP000031672"/>
    </source>
</evidence>
<evidence type="ECO:0000256" key="1">
    <source>
        <dbReference type="ARBA" id="ARBA00004651"/>
    </source>
</evidence>
<dbReference type="RefSeq" id="WP_040992648.1">
    <property type="nucleotide sequence ID" value="NZ_JTKH01000024.1"/>
</dbReference>
<dbReference type="Proteomes" id="UP000031672">
    <property type="component" value="Unassembled WGS sequence"/>
</dbReference>